<dbReference type="AlphaFoldDB" id="A0A316DU39"/>
<keyword evidence="2 4" id="KW-0409">Iron storage</keyword>
<evidence type="ECO:0000259" key="7">
    <source>
        <dbReference type="PROSITE" id="PS50905"/>
    </source>
</evidence>
<dbReference type="PROSITE" id="PS50905">
    <property type="entry name" value="FERRITIN_LIKE"/>
    <property type="match status" value="1"/>
</dbReference>
<protein>
    <recommendedName>
        <fullName evidence="4">Bacterioferritin</fullName>
        <ecNumber evidence="4">1.16.3.1</ecNumber>
    </recommendedName>
</protein>
<reference evidence="8 11" key="2">
    <citation type="submission" date="2020-07" db="EMBL/GenBank/DDBJ databases">
        <title>The draft genome sequence of Maribacter polysiphoniae KCTC 22021.</title>
        <authorList>
            <person name="Mu L."/>
        </authorList>
    </citation>
    <scope>NUCLEOTIDE SEQUENCE [LARGE SCALE GENOMIC DNA]</scope>
    <source>
        <strain evidence="8 11">KCTC 22021</strain>
    </source>
</reference>
<evidence type="ECO:0000256" key="6">
    <source>
        <dbReference type="SAM" id="Coils"/>
    </source>
</evidence>
<feature type="binding site" evidence="5">
    <location>
        <position position="124"/>
    </location>
    <ligand>
        <name>Fe cation</name>
        <dbReference type="ChEBI" id="CHEBI:24875"/>
        <label>1</label>
    </ligand>
</feature>
<evidence type="ECO:0000313" key="9">
    <source>
        <dbReference type="EMBL" id="PWK21591.1"/>
    </source>
</evidence>
<dbReference type="PRINTS" id="PR00601">
    <property type="entry name" value="BACFERRITIN"/>
</dbReference>
<dbReference type="GO" id="GO:0005829">
    <property type="term" value="C:cytosol"/>
    <property type="evidence" value="ECO:0007669"/>
    <property type="project" value="TreeGrafter"/>
</dbReference>
<dbReference type="PANTHER" id="PTHR30295:SF1">
    <property type="entry name" value="DNA PROTECTION DURING STARVATION PROTEIN"/>
    <property type="match status" value="1"/>
</dbReference>
<dbReference type="GO" id="GO:0004322">
    <property type="term" value="F:ferroxidase activity"/>
    <property type="evidence" value="ECO:0007669"/>
    <property type="project" value="UniProtKB-EC"/>
</dbReference>
<dbReference type="InterPro" id="IPR002024">
    <property type="entry name" value="Bacterioferritin"/>
</dbReference>
<evidence type="ECO:0000256" key="4">
    <source>
        <dbReference type="PIRNR" id="PIRNR002560"/>
    </source>
</evidence>
<organism evidence="9 10">
    <name type="scientific">Maribacter polysiphoniae</name>
    <dbReference type="NCBI Taxonomy" id="429344"/>
    <lineage>
        <taxon>Bacteria</taxon>
        <taxon>Pseudomonadati</taxon>
        <taxon>Bacteroidota</taxon>
        <taxon>Flavobacteriia</taxon>
        <taxon>Flavobacteriales</taxon>
        <taxon>Flavobacteriaceae</taxon>
        <taxon>Maribacter</taxon>
    </lineage>
</organism>
<dbReference type="OrthoDB" id="5678283at2"/>
<dbReference type="GO" id="GO:0020037">
    <property type="term" value="F:heme binding"/>
    <property type="evidence" value="ECO:0007669"/>
    <property type="project" value="TreeGrafter"/>
</dbReference>
<dbReference type="EMBL" id="QGGQ01000011">
    <property type="protein sequence ID" value="PWK21591.1"/>
    <property type="molecule type" value="Genomic_DNA"/>
</dbReference>
<dbReference type="InterPro" id="IPR012347">
    <property type="entry name" value="Ferritin-like"/>
</dbReference>
<evidence type="ECO:0000256" key="5">
    <source>
        <dbReference type="PIRSR" id="PIRSR002560-1"/>
    </source>
</evidence>
<dbReference type="GO" id="GO:0008199">
    <property type="term" value="F:ferric iron binding"/>
    <property type="evidence" value="ECO:0007669"/>
    <property type="project" value="InterPro"/>
</dbReference>
<comment type="catalytic activity">
    <reaction evidence="4">
        <text>4 Fe(2+) + O2 + 4 H(+) = 4 Fe(3+) + 2 H2O</text>
        <dbReference type="Rhea" id="RHEA:11148"/>
        <dbReference type="ChEBI" id="CHEBI:15377"/>
        <dbReference type="ChEBI" id="CHEBI:15378"/>
        <dbReference type="ChEBI" id="CHEBI:15379"/>
        <dbReference type="ChEBI" id="CHEBI:29033"/>
        <dbReference type="ChEBI" id="CHEBI:29034"/>
        <dbReference type="EC" id="1.16.3.1"/>
    </reaction>
</comment>
<feature type="domain" description="Ferritin-like diiron" evidence="7">
    <location>
        <begin position="1"/>
        <end position="142"/>
    </location>
</feature>
<dbReference type="InterPro" id="IPR009040">
    <property type="entry name" value="Ferritin-like_diiron"/>
</dbReference>
<dbReference type="InterPro" id="IPR009078">
    <property type="entry name" value="Ferritin-like_SF"/>
</dbReference>
<dbReference type="Gene3D" id="1.20.1260.10">
    <property type="match status" value="1"/>
</dbReference>
<evidence type="ECO:0000313" key="8">
    <source>
        <dbReference type="EMBL" id="MBD1262150.1"/>
    </source>
</evidence>
<comment type="caution">
    <text evidence="9">The sequence shown here is derived from an EMBL/GenBank/DDBJ whole genome shotgun (WGS) entry which is preliminary data.</text>
</comment>
<dbReference type="PANTHER" id="PTHR30295">
    <property type="entry name" value="BACTERIOFERRITIN"/>
    <property type="match status" value="1"/>
</dbReference>
<evidence type="ECO:0000313" key="10">
    <source>
        <dbReference type="Proteomes" id="UP000245667"/>
    </source>
</evidence>
<evidence type="ECO:0000256" key="3">
    <source>
        <dbReference type="ARBA" id="ARBA00023004"/>
    </source>
</evidence>
<dbReference type="InterPro" id="IPR008331">
    <property type="entry name" value="Ferritin_DPS_dom"/>
</dbReference>
<keyword evidence="11" id="KW-1185">Reference proteome</keyword>
<dbReference type="EMBL" id="JACWLN010000009">
    <property type="protein sequence ID" value="MBD1262150.1"/>
    <property type="molecule type" value="Genomic_DNA"/>
</dbReference>
<dbReference type="Proteomes" id="UP000651837">
    <property type="component" value="Unassembled WGS sequence"/>
</dbReference>
<accession>A0A316DU39</accession>
<reference evidence="9 10" key="1">
    <citation type="submission" date="2018-05" db="EMBL/GenBank/DDBJ databases">
        <title>Genomic Encyclopedia of Archaeal and Bacterial Type Strains, Phase II (KMG-II): from individual species to whole genera.</title>
        <authorList>
            <person name="Goeker M."/>
        </authorList>
    </citation>
    <scope>NUCLEOTIDE SEQUENCE [LARGE SCALE GENOMIC DNA]</scope>
    <source>
        <strain evidence="9 10">DSM 23514</strain>
    </source>
</reference>
<feature type="binding site" evidence="5">
    <location>
        <position position="124"/>
    </location>
    <ligand>
        <name>Fe cation</name>
        <dbReference type="ChEBI" id="CHEBI:24875"/>
        <label>2</label>
    </ligand>
</feature>
<dbReference type="PIRSF" id="PIRSF002560">
    <property type="entry name" value="Bacterioferritin"/>
    <property type="match status" value="1"/>
</dbReference>
<dbReference type="RefSeq" id="WP_109653822.1">
    <property type="nucleotide sequence ID" value="NZ_CAJQNU010000078.1"/>
</dbReference>
<dbReference type="Proteomes" id="UP000245667">
    <property type="component" value="Unassembled WGS sequence"/>
</dbReference>
<feature type="binding site" evidence="5">
    <location>
        <position position="50"/>
    </location>
    <ligand>
        <name>Fe cation</name>
        <dbReference type="ChEBI" id="CHEBI:24875"/>
        <label>3</label>
    </ligand>
</feature>
<dbReference type="GO" id="GO:0006879">
    <property type="term" value="P:intracellular iron ion homeostasis"/>
    <property type="evidence" value="ECO:0007669"/>
    <property type="project" value="UniProtKB-KW"/>
</dbReference>
<feature type="binding site" evidence="5">
    <location>
        <position position="127"/>
    </location>
    <ligand>
        <name>Fe cation</name>
        <dbReference type="ChEBI" id="CHEBI:24875"/>
        <label>2</label>
    </ligand>
</feature>
<dbReference type="Pfam" id="PF00210">
    <property type="entry name" value="Ferritin"/>
    <property type="match status" value="1"/>
</dbReference>
<keyword evidence="3 4" id="KW-0408">Iron</keyword>
<name>A0A316DU39_9FLAO</name>
<proteinExistence type="inferred from homology"/>
<keyword evidence="6" id="KW-0175">Coiled coil</keyword>
<evidence type="ECO:0000256" key="1">
    <source>
        <dbReference type="ARBA" id="ARBA00008093"/>
    </source>
</evidence>
<sequence length="151" mass="17211">MENKTILLNGLQEVLSATFAGAEQHLAHATINEYNGFPKLAQRMRSEFEDEISDTKILMNRILNLGGTPNTKHQTLPIHLEVAQQLEQELAEQLIAIKRLEELIALSENDSATRMVFEDFLKDEDLHTRWLKQQISLIKNVGVANYLTTQI</sequence>
<feature type="binding site" evidence="5">
    <location>
        <position position="51"/>
    </location>
    <ligand>
        <name>Fe cation</name>
        <dbReference type="ChEBI" id="CHEBI:24875"/>
        <label>2</label>
    </ligand>
</feature>
<dbReference type="GO" id="GO:0006826">
    <property type="term" value="P:iron ion transport"/>
    <property type="evidence" value="ECO:0007669"/>
    <property type="project" value="InterPro"/>
</dbReference>
<evidence type="ECO:0000256" key="2">
    <source>
        <dbReference type="ARBA" id="ARBA00022434"/>
    </source>
</evidence>
<feature type="coiled-coil region" evidence="6">
    <location>
        <begin position="83"/>
        <end position="110"/>
    </location>
</feature>
<comment type="similarity">
    <text evidence="1 4">Belongs to the bacterioferritin family.</text>
</comment>
<comment type="function">
    <text evidence="4">Iron-storage protein, whose ferroxidase center binds Fe(2+), oxidizes it using dioxygen to Fe(3+), and participates in the subsequent Fe(3+) oxide mineral core formation within the central cavity of the BFR protein shell.</text>
</comment>
<dbReference type="SUPFAM" id="SSF47240">
    <property type="entry name" value="Ferritin-like"/>
    <property type="match status" value="1"/>
</dbReference>
<dbReference type="EC" id="1.16.3.1" evidence="4"/>
<gene>
    <name evidence="8" type="ORF">HZY62_16225</name>
    <name evidence="9" type="ORF">LX92_03742</name>
</gene>
<evidence type="ECO:0000313" key="11">
    <source>
        <dbReference type="Proteomes" id="UP000651837"/>
    </source>
</evidence>
<keyword evidence="4 5" id="KW-0479">Metal-binding</keyword>
<feature type="binding site" evidence="5">
    <location>
        <position position="51"/>
    </location>
    <ligand>
        <name>Fe cation</name>
        <dbReference type="ChEBI" id="CHEBI:24875"/>
        <label>1</label>
    </ligand>
</feature>